<keyword evidence="8" id="KW-1185">Reference proteome</keyword>
<evidence type="ECO:0000256" key="3">
    <source>
        <dbReference type="ARBA" id="ARBA00022679"/>
    </source>
</evidence>
<gene>
    <name evidence="7" type="ORF">CLV30_1264</name>
</gene>
<dbReference type="GO" id="GO:0004659">
    <property type="term" value="F:prenyltransferase activity"/>
    <property type="evidence" value="ECO:0007669"/>
    <property type="project" value="InterPro"/>
</dbReference>
<sequence length="341" mass="35888">MRRPGVEGGQALSIGLGIPSVDASLDAAVNAGLDDVEARLRASVHSDDAVLAEASRHLTQAGGKRFRPLITLLAAGFGDLAAPKVVPAAVAVELTHVGTLYHDDVMDEAELRRGGPSANARWDNTVAILTGDFLFACASDLLADLGPESVRIQARTFQRLVHGQLHETLGPRPDEDPVAHYLSVLSDKTGSLIAASTRLGALHAGVPPEHVELLGRFGERIGMAFQLADDLLDIAGESALSGKTPGTDLREGVATLPVLYARRAARPGDERLLELISGPVVDDAAHAEALSLLRAHPAMGEAQAEVLRWADDARSALRSLPHVAARDALEALCDTVVTRTS</sequence>
<dbReference type="SUPFAM" id="SSF48576">
    <property type="entry name" value="Terpenoid synthases"/>
    <property type="match status" value="1"/>
</dbReference>
<evidence type="ECO:0000256" key="6">
    <source>
        <dbReference type="RuleBase" id="RU004466"/>
    </source>
</evidence>
<name>A0A2P8DGK2_9ACTN</name>
<dbReference type="InterPro" id="IPR008949">
    <property type="entry name" value="Isoprenoid_synthase_dom_sf"/>
</dbReference>
<protein>
    <submittedName>
        <fullName evidence="7">Heptaprenyl diphosphate synthase</fullName>
    </submittedName>
</protein>
<dbReference type="InterPro" id="IPR000092">
    <property type="entry name" value="Polyprenyl_synt"/>
</dbReference>
<dbReference type="Pfam" id="PF00348">
    <property type="entry name" value="polyprenyl_synt"/>
    <property type="match status" value="1"/>
</dbReference>
<evidence type="ECO:0000313" key="8">
    <source>
        <dbReference type="Proteomes" id="UP000243528"/>
    </source>
</evidence>
<dbReference type="PANTHER" id="PTHR12001:SF69">
    <property type="entry name" value="ALL TRANS-POLYPRENYL-DIPHOSPHATE SYNTHASE PDSS1"/>
    <property type="match status" value="1"/>
</dbReference>
<dbReference type="EMBL" id="PYGE01000026">
    <property type="protein sequence ID" value="PSK96345.1"/>
    <property type="molecule type" value="Genomic_DNA"/>
</dbReference>
<dbReference type="PROSITE" id="PS00444">
    <property type="entry name" value="POLYPRENYL_SYNTHASE_2"/>
    <property type="match status" value="1"/>
</dbReference>
<evidence type="ECO:0000256" key="5">
    <source>
        <dbReference type="ARBA" id="ARBA00022842"/>
    </source>
</evidence>
<keyword evidence="4" id="KW-0479">Metal-binding</keyword>
<accession>A0A2P8DGK2</accession>
<evidence type="ECO:0000256" key="2">
    <source>
        <dbReference type="ARBA" id="ARBA00006706"/>
    </source>
</evidence>
<keyword evidence="5" id="KW-0460">Magnesium</keyword>
<organism evidence="7 8">
    <name type="scientific">Haloactinopolyspora alba</name>
    <dbReference type="NCBI Taxonomy" id="648780"/>
    <lineage>
        <taxon>Bacteria</taxon>
        <taxon>Bacillati</taxon>
        <taxon>Actinomycetota</taxon>
        <taxon>Actinomycetes</taxon>
        <taxon>Jiangellales</taxon>
        <taxon>Jiangellaceae</taxon>
        <taxon>Haloactinopolyspora</taxon>
    </lineage>
</organism>
<dbReference type="SFLD" id="SFLDS00005">
    <property type="entry name" value="Isoprenoid_Synthase_Type_I"/>
    <property type="match status" value="1"/>
</dbReference>
<dbReference type="SFLD" id="SFLDG01017">
    <property type="entry name" value="Polyprenyl_Transferase_Like"/>
    <property type="match status" value="1"/>
</dbReference>
<comment type="cofactor">
    <cofactor evidence="1">
        <name>Mg(2+)</name>
        <dbReference type="ChEBI" id="CHEBI:18420"/>
    </cofactor>
</comment>
<comment type="caution">
    <text evidence="7">The sequence shown here is derived from an EMBL/GenBank/DDBJ whole genome shotgun (WGS) entry which is preliminary data.</text>
</comment>
<dbReference type="Proteomes" id="UP000243528">
    <property type="component" value="Unassembled WGS sequence"/>
</dbReference>
<dbReference type="Gene3D" id="1.10.600.10">
    <property type="entry name" value="Farnesyl Diphosphate Synthase"/>
    <property type="match status" value="1"/>
</dbReference>
<comment type="similarity">
    <text evidence="2 6">Belongs to the FPP/GGPP synthase family.</text>
</comment>
<dbReference type="InterPro" id="IPR033749">
    <property type="entry name" value="Polyprenyl_synt_CS"/>
</dbReference>
<reference evidence="7 8" key="1">
    <citation type="submission" date="2018-03" db="EMBL/GenBank/DDBJ databases">
        <title>Genomic Encyclopedia of Archaeal and Bacterial Type Strains, Phase II (KMG-II): from individual species to whole genera.</title>
        <authorList>
            <person name="Goeker M."/>
        </authorList>
    </citation>
    <scope>NUCLEOTIDE SEQUENCE [LARGE SCALE GENOMIC DNA]</scope>
    <source>
        <strain evidence="7 8">DSM 45211</strain>
    </source>
</reference>
<evidence type="ECO:0000256" key="4">
    <source>
        <dbReference type="ARBA" id="ARBA00022723"/>
    </source>
</evidence>
<dbReference type="PANTHER" id="PTHR12001">
    <property type="entry name" value="GERANYLGERANYL PYROPHOSPHATE SYNTHASE"/>
    <property type="match status" value="1"/>
</dbReference>
<proteinExistence type="inferred from homology"/>
<dbReference type="CDD" id="cd00685">
    <property type="entry name" value="Trans_IPPS_HT"/>
    <property type="match status" value="1"/>
</dbReference>
<dbReference type="AlphaFoldDB" id="A0A2P8DGK2"/>
<dbReference type="GO" id="GO:0046872">
    <property type="term" value="F:metal ion binding"/>
    <property type="evidence" value="ECO:0007669"/>
    <property type="project" value="UniProtKB-KW"/>
</dbReference>
<evidence type="ECO:0000256" key="1">
    <source>
        <dbReference type="ARBA" id="ARBA00001946"/>
    </source>
</evidence>
<dbReference type="GO" id="GO:0008299">
    <property type="term" value="P:isoprenoid biosynthetic process"/>
    <property type="evidence" value="ECO:0007669"/>
    <property type="project" value="InterPro"/>
</dbReference>
<evidence type="ECO:0000313" key="7">
    <source>
        <dbReference type="EMBL" id="PSK96345.1"/>
    </source>
</evidence>
<keyword evidence="3 6" id="KW-0808">Transferase</keyword>